<sequence>MSADRTLQTSSISDEAIKTPLGVGVTSGERSNNGGPSGKVWSHLFQNPNREAQKLTYIAPAIVDGESMAELPEEVLEEGAKEWEHALVGFFVGNKIPFRSLQSVLNKKWGVAGKFSIHTADNGIFVFKCETAEVRNWILDNGPWDVWGVHLALRLWERDLPPISSGFTKIPVWVKLMNIPMEYWTVMGLSHLASVLGTPLHMDPATASKQMISFARICVEMLADKAFPDVIKAKRKGGAIVEVRVEYSWKTPICDRCKVFDHSTRACPVRTPSLPKALVTNCSTDPEGWVAVKAKGKEKVESSEQIPPLKPALKNPGSYIPPRIEIPKTPDKKGNDDGESPASASPGVNPLALKIKNIEGQLQMDPIISEPKNKRVEVTNQSGSSNSSRKKKKRSLPTGQSRKPH</sequence>
<protein>
    <submittedName>
        <fullName evidence="3">DUF4283 domain-containing protein</fullName>
    </submittedName>
</protein>
<dbReference type="InParanoid" id="A0A1Q3C8B5"/>
<feature type="region of interest" description="Disordered" evidence="1">
    <location>
        <begin position="18"/>
        <end position="41"/>
    </location>
</feature>
<evidence type="ECO:0000259" key="2">
    <source>
        <dbReference type="Pfam" id="PF14111"/>
    </source>
</evidence>
<gene>
    <name evidence="3" type="ORF">CFOL_v3_19988</name>
</gene>
<dbReference type="InterPro" id="IPR040256">
    <property type="entry name" value="At4g02000-like"/>
</dbReference>
<organism evidence="3 4">
    <name type="scientific">Cephalotus follicularis</name>
    <name type="common">Albany pitcher plant</name>
    <dbReference type="NCBI Taxonomy" id="3775"/>
    <lineage>
        <taxon>Eukaryota</taxon>
        <taxon>Viridiplantae</taxon>
        <taxon>Streptophyta</taxon>
        <taxon>Embryophyta</taxon>
        <taxon>Tracheophyta</taxon>
        <taxon>Spermatophyta</taxon>
        <taxon>Magnoliopsida</taxon>
        <taxon>eudicotyledons</taxon>
        <taxon>Gunneridae</taxon>
        <taxon>Pentapetalae</taxon>
        <taxon>rosids</taxon>
        <taxon>fabids</taxon>
        <taxon>Oxalidales</taxon>
        <taxon>Cephalotaceae</taxon>
        <taxon>Cephalotus</taxon>
    </lineage>
</organism>
<keyword evidence="4" id="KW-1185">Reference proteome</keyword>
<proteinExistence type="predicted"/>
<feature type="domain" description="DUF4283" evidence="2">
    <location>
        <begin position="80"/>
        <end position="159"/>
    </location>
</feature>
<reference evidence="4" key="1">
    <citation type="submission" date="2016-04" db="EMBL/GenBank/DDBJ databases">
        <title>Cephalotus genome sequencing.</title>
        <authorList>
            <person name="Fukushima K."/>
            <person name="Hasebe M."/>
            <person name="Fang X."/>
        </authorList>
    </citation>
    <scope>NUCLEOTIDE SEQUENCE [LARGE SCALE GENOMIC DNA]</scope>
    <source>
        <strain evidence="4">cv. St1</strain>
    </source>
</reference>
<name>A0A1Q3C8B5_CEPFO</name>
<dbReference type="AlphaFoldDB" id="A0A1Q3C8B5"/>
<dbReference type="PANTHER" id="PTHR31286">
    <property type="entry name" value="GLYCINE-RICH CELL WALL STRUCTURAL PROTEIN 1.8-LIKE"/>
    <property type="match status" value="1"/>
</dbReference>
<dbReference type="Pfam" id="PF14111">
    <property type="entry name" value="DUF4283"/>
    <property type="match status" value="1"/>
</dbReference>
<accession>A0A1Q3C8B5</accession>
<dbReference type="EMBL" id="BDDD01001505">
    <property type="protein sequence ID" value="GAV76515.1"/>
    <property type="molecule type" value="Genomic_DNA"/>
</dbReference>
<evidence type="ECO:0000313" key="4">
    <source>
        <dbReference type="Proteomes" id="UP000187406"/>
    </source>
</evidence>
<evidence type="ECO:0000256" key="1">
    <source>
        <dbReference type="SAM" id="MobiDB-lite"/>
    </source>
</evidence>
<dbReference type="Proteomes" id="UP000187406">
    <property type="component" value="Unassembled WGS sequence"/>
</dbReference>
<feature type="region of interest" description="Disordered" evidence="1">
    <location>
        <begin position="300"/>
        <end position="405"/>
    </location>
</feature>
<dbReference type="InterPro" id="IPR025558">
    <property type="entry name" value="DUF4283"/>
</dbReference>
<dbReference type="OrthoDB" id="1110902at2759"/>
<evidence type="ECO:0000313" key="3">
    <source>
        <dbReference type="EMBL" id="GAV76515.1"/>
    </source>
</evidence>
<comment type="caution">
    <text evidence="3">The sequence shown here is derived from an EMBL/GenBank/DDBJ whole genome shotgun (WGS) entry which is preliminary data.</text>
</comment>
<dbReference type="PANTHER" id="PTHR31286:SF165">
    <property type="entry name" value="DUF4283 DOMAIN-CONTAINING PROTEIN"/>
    <property type="match status" value="1"/>
</dbReference>
<feature type="compositionally biased region" description="Basic and acidic residues" evidence="1">
    <location>
        <begin position="325"/>
        <end position="336"/>
    </location>
</feature>